<evidence type="ECO:0000313" key="2">
    <source>
        <dbReference type="Proteomes" id="UP000828941"/>
    </source>
</evidence>
<reference evidence="1 2" key="1">
    <citation type="journal article" date="2022" name="DNA Res.">
        <title>Chromosomal-level genome assembly of the orchid tree Bauhinia variegata (Leguminosae; Cercidoideae) supports the allotetraploid origin hypothesis of Bauhinia.</title>
        <authorList>
            <person name="Zhong Y."/>
            <person name="Chen Y."/>
            <person name="Zheng D."/>
            <person name="Pang J."/>
            <person name="Liu Y."/>
            <person name="Luo S."/>
            <person name="Meng S."/>
            <person name="Qian L."/>
            <person name="Wei D."/>
            <person name="Dai S."/>
            <person name="Zhou R."/>
        </authorList>
    </citation>
    <scope>NUCLEOTIDE SEQUENCE [LARGE SCALE GENOMIC DNA]</scope>
    <source>
        <strain evidence="1">BV-YZ2020</strain>
    </source>
</reference>
<dbReference type="EMBL" id="CM039430">
    <property type="protein sequence ID" value="KAI4345723.1"/>
    <property type="molecule type" value="Genomic_DNA"/>
</dbReference>
<dbReference type="Proteomes" id="UP000828941">
    <property type="component" value="Chromosome 5"/>
</dbReference>
<evidence type="ECO:0000313" key="1">
    <source>
        <dbReference type="EMBL" id="KAI4345723.1"/>
    </source>
</evidence>
<name>A0ACB9PBE4_BAUVA</name>
<comment type="caution">
    <text evidence="1">The sequence shown here is derived from an EMBL/GenBank/DDBJ whole genome shotgun (WGS) entry which is preliminary data.</text>
</comment>
<sequence length="128" mass="14972">MSSLGIPKRILEIAKFGIYVTIPLVMMNIFANNSENIQRFMGNVTFFFPYYIEYPPEVEQPPSPEELRMRAQEFRAREDCCYANVQLVIASIIGFQLRVLVILFEGRRKRTLQVYKFQPLGAIDWICL</sequence>
<accession>A0ACB9PBE4</accession>
<protein>
    <submittedName>
        <fullName evidence="1">Uncharacterized protein</fullName>
    </submittedName>
</protein>
<keyword evidence="2" id="KW-1185">Reference proteome</keyword>
<organism evidence="1 2">
    <name type="scientific">Bauhinia variegata</name>
    <name type="common">Purple orchid tree</name>
    <name type="synonym">Phanera variegata</name>
    <dbReference type="NCBI Taxonomy" id="167791"/>
    <lineage>
        <taxon>Eukaryota</taxon>
        <taxon>Viridiplantae</taxon>
        <taxon>Streptophyta</taxon>
        <taxon>Embryophyta</taxon>
        <taxon>Tracheophyta</taxon>
        <taxon>Spermatophyta</taxon>
        <taxon>Magnoliopsida</taxon>
        <taxon>eudicotyledons</taxon>
        <taxon>Gunneridae</taxon>
        <taxon>Pentapetalae</taxon>
        <taxon>rosids</taxon>
        <taxon>fabids</taxon>
        <taxon>Fabales</taxon>
        <taxon>Fabaceae</taxon>
        <taxon>Cercidoideae</taxon>
        <taxon>Cercideae</taxon>
        <taxon>Bauhiniinae</taxon>
        <taxon>Bauhinia</taxon>
    </lineage>
</organism>
<proteinExistence type="predicted"/>
<gene>
    <name evidence="1" type="ORF">L6164_012821</name>
</gene>